<dbReference type="Proteomes" id="UP001372526">
    <property type="component" value="Unassembled WGS sequence"/>
</dbReference>
<protein>
    <submittedName>
        <fullName evidence="2">Ribonuclease toxin immunity protein CdiI</fullName>
    </submittedName>
</protein>
<evidence type="ECO:0000313" key="2">
    <source>
        <dbReference type="EMBL" id="MEI4803843.1"/>
    </source>
</evidence>
<evidence type="ECO:0000259" key="1">
    <source>
        <dbReference type="Pfam" id="PF18624"/>
    </source>
</evidence>
<evidence type="ECO:0000313" key="3">
    <source>
        <dbReference type="Proteomes" id="UP001372526"/>
    </source>
</evidence>
<keyword evidence="3" id="KW-1185">Reference proteome</keyword>
<feature type="domain" description="CDI immunity protein" evidence="1">
    <location>
        <begin position="17"/>
        <end position="115"/>
    </location>
</feature>
<gene>
    <name evidence="2" type="primary">cdiI</name>
    <name evidence="2" type="ORF">WAZ07_21940</name>
</gene>
<dbReference type="EMBL" id="JBAWSX010000018">
    <property type="protein sequence ID" value="MEI4803843.1"/>
    <property type="molecule type" value="Genomic_DNA"/>
</dbReference>
<sequence>MEDSIFYIEKYEDKIEEMKYYFLLIGDSKFLPAIRNFRESKGYGIANVCCSFATEFSKGEDDYFGKEGVNFSSFSAASDDETYAVVDNETFYRFLKETSLNYLTRHPEHENEVRNCIEKIKKNLSIT</sequence>
<proteinExistence type="predicted"/>
<dbReference type="Pfam" id="PF18624">
    <property type="entry name" value="CdiI_4"/>
    <property type="match status" value="1"/>
</dbReference>
<comment type="caution">
    <text evidence="2">The sequence shown here is derived from an EMBL/GenBank/DDBJ whole genome shotgun (WGS) entry which is preliminary data.</text>
</comment>
<reference evidence="2 3" key="1">
    <citation type="submission" date="2024-01" db="EMBL/GenBank/DDBJ databases">
        <title>Seven novel Bacillus-like species.</title>
        <authorList>
            <person name="Liu G."/>
        </authorList>
    </citation>
    <scope>NUCLEOTIDE SEQUENCE [LARGE SCALE GENOMIC DNA]</scope>
    <source>
        <strain evidence="2 3">FJAT-51639</strain>
    </source>
</reference>
<dbReference type="RefSeq" id="WP_336474141.1">
    <property type="nucleotide sequence ID" value="NZ_JBAWSX010000018.1"/>
</dbReference>
<name>A0ABU8FMC6_9BACI</name>
<dbReference type="InterPro" id="IPR041256">
    <property type="entry name" value="CdiI_4"/>
</dbReference>
<accession>A0ABU8FMC6</accession>
<organism evidence="2 3">
    <name type="scientific">Bacillus bruguierae</name>
    <dbReference type="NCBI Taxonomy" id="3127667"/>
    <lineage>
        <taxon>Bacteria</taxon>
        <taxon>Bacillati</taxon>
        <taxon>Bacillota</taxon>
        <taxon>Bacilli</taxon>
        <taxon>Bacillales</taxon>
        <taxon>Bacillaceae</taxon>
        <taxon>Bacillus</taxon>
    </lineage>
</organism>
<dbReference type="CDD" id="cd20688">
    <property type="entry name" value="CdiI_Ecoli_Nm-like"/>
    <property type="match status" value="1"/>
</dbReference>